<name>A0A315VLT0_GAMAF</name>
<protein>
    <recommendedName>
        <fullName evidence="4">PDZ domain-containing protein</fullName>
    </recommendedName>
</protein>
<dbReference type="AlphaFoldDB" id="A0A315VLT0"/>
<dbReference type="EMBL" id="NHOQ01001596">
    <property type="protein sequence ID" value="PWA23340.1"/>
    <property type="molecule type" value="Genomic_DNA"/>
</dbReference>
<keyword evidence="3" id="KW-1185">Reference proteome</keyword>
<comment type="caution">
    <text evidence="2">The sequence shown here is derived from an EMBL/GenBank/DDBJ whole genome shotgun (WGS) entry which is preliminary data.</text>
</comment>
<proteinExistence type="predicted"/>
<reference evidence="2 3" key="1">
    <citation type="journal article" date="2018" name="G3 (Bethesda)">
        <title>A High-Quality Reference Genome for the Invasive Mosquitofish Gambusia affinis Using a Chicago Library.</title>
        <authorList>
            <person name="Hoffberg S.L."/>
            <person name="Troendle N.J."/>
            <person name="Glenn T.C."/>
            <person name="Mahmud O."/>
            <person name="Louha S."/>
            <person name="Chalopin D."/>
            <person name="Bennetzen J.L."/>
            <person name="Mauricio R."/>
        </authorList>
    </citation>
    <scope>NUCLEOTIDE SEQUENCE [LARGE SCALE GENOMIC DNA]</scope>
    <source>
        <strain evidence="2">NE01/NJP1002.9</strain>
        <tissue evidence="2">Muscle</tissue>
    </source>
</reference>
<sequence length="169" mass="18096">MPRQEEQPLALSGGKMCSHTSKPTRTPDSQQAVINNNNTLLVVLNKEEGAGLGFSVAGGADIDQKKITNLERPCRKTSAWLRGVSCPPFAVTGGGKQHSTNTFCENGILLNSTLWASEQNTSKTSSIYLSSIEEAEPGDFGPGSLVQFAEVVKKLLNGKALGEDEIYLE</sequence>
<feature type="compositionally biased region" description="Polar residues" evidence="1">
    <location>
        <begin position="18"/>
        <end position="30"/>
    </location>
</feature>
<evidence type="ECO:0000313" key="2">
    <source>
        <dbReference type="EMBL" id="PWA23340.1"/>
    </source>
</evidence>
<accession>A0A315VLT0</accession>
<organism evidence="2 3">
    <name type="scientific">Gambusia affinis</name>
    <name type="common">Western mosquitofish</name>
    <name type="synonym">Heterandria affinis</name>
    <dbReference type="NCBI Taxonomy" id="33528"/>
    <lineage>
        <taxon>Eukaryota</taxon>
        <taxon>Metazoa</taxon>
        <taxon>Chordata</taxon>
        <taxon>Craniata</taxon>
        <taxon>Vertebrata</taxon>
        <taxon>Euteleostomi</taxon>
        <taxon>Actinopterygii</taxon>
        <taxon>Neopterygii</taxon>
        <taxon>Teleostei</taxon>
        <taxon>Neoteleostei</taxon>
        <taxon>Acanthomorphata</taxon>
        <taxon>Ovalentaria</taxon>
        <taxon>Atherinomorphae</taxon>
        <taxon>Cyprinodontiformes</taxon>
        <taxon>Poeciliidae</taxon>
        <taxon>Poeciliinae</taxon>
        <taxon>Gambusia</taxon>
    </lineage>
</organism>
<evidence type="ECO:0008006" key="4">
    <source>
        <dbReference type="Google" id="ProtNLM"/>
    </source>
</evidence>
<evidence type="ECO:0000313" key="3">
    <source>
        <dbReference type="Proteomes" id="UP000250572"/>
    </source>
</evidence>
<feature type="region of interest" description="Disordered" evidence="1">
    <location>
        <begin position="1"/>
        <end position="30"/>
    </location>
</feature>
<gene>
    <name evidence="2" type="ORF">CCH79_00018601</name>
</gene>
<dbReference type="Proteomes" id="UP000250572">
    <property type="component" value="Unassembled WGS sequence"/>
</dbReference>
<evidence type="ECO:0000256" key="1">
    <source>
        <dbReference type="SAM" id="MobiDB-lite"/>
    </source>
</evidence>